<protein>
    <submittedName>
        <fullName evidence="2">Glyoxalase-like domain protein</fullName>
    </submittedName>
</protein>
<name>S3UVM6_9LEPT</name>
<gene>
    <name evidence="2" type="ORF">LEP1GSC058_2667</name>
</gene>
<dbReference type="AlphaFoldDB" id="S3UVM6"/>
<dbReference type="Pfam" id="PF00903">
    <property type="entry name" value="Glyoxalase"/>
    <property type="match status" value="1"/>
</dbReference>
<feature type="domain" description="VOC" evidence="1">
    <location>
        <begin position="1"/>
        <end position="109"/>
    </location>
</feature>
<evidence type="ECO:0000259" key="1">
    <source>
        <dbReference type="PROSITE" id="PS51819"/>
    </source>
</evidence>
<dbReference type="PROSITE" id="PS51819">
    <property type="entry name" value="VOC"/>
    <property type="match status" value="1"/>
</dbReference>
<dbReference type="Gene3D" id="3.10.180.10">
    <property type="entry name" value="2,3-Dihydroxybiphenyl 1,2-Dioxygenase, domain 1"/>
    <property type="match status" value="1"/>
</dbReference>
<sequence length="109" mass="11761">MNLDRAVGFYSGILGIEFHRTEIGPIKYAIFPSEDSFNCGALVQGESYSPSDNGIVVYLDGGPDLDKILQKVEAAGGQVTLKKTFLSPEAGYIGFFLDTEGNRIGLQNP</sequence>
<accession>S3UVM6</accession>
<dbReference type="InterPro" id="IPR037523">
    <property type="entry name" value="VOC_core"/>
</dbReference>
<organism evidence="2 3">
    <name type="scientific">Leptospira fainei serovar Hurstbridge str. BUT 6</name>
    <dbReference type="NCBI Taxonomy" id="1193011"/>
    <lineage>
        <taxon>Bacteria</taxon>
        <taxon>Pseudomonadati</taxon>
        <taxon>Spirochaetota</taxon>
        <taxon>Spirochaetia</taxon>
        <taxon>Leptospirales</taxon>
        <taxon>Leptospiraceae</taxon>
        <taxon>Leptospira</taxon>
    </lineage>
</organism>
<dbReference type="CDD" id="cd07247">
    <property type="entry name" value="SgaA_N_like"/>
    <property type="match status" value="1"/>
</dbReference>
<reference evidence="2" key="1">
    <citation type="submission" date="2013-04" db="EMBL/GenBank/DDBJ databases">
        <authorList>
            <person name="Harkins D.M."/>
            <person name="Durkin A.S."/>
            <person name="Selengut J.D."/>
            <person name="Sanka R."/>
            <person name="DePew J."/>
            <person name="Purushe J."/>
            <person name="Ahmed A."/>
            <person name="van der Linden H."/>
            <person name="Goris M.G.A."/>
            <person name="Hartskeerl R.A."/>
            <person name="Vinetz J.M."/>
            <person name="Sutton G.G."/>
            <person name="Nelson W.C."/>
            <person name="Fouts D.E."/>
        </authorList>
    </citation>
    <scope>NUCLEOTIDE SEQUENCE [LARGE SCALE GENOMIC DNA]</scope>
    <source>
        <strain evidence="2">BUT 6</strain>
    </source>
</reference>
<comment type="caution">
    <text evidence="2">The sequence shown here is derived from an EMBL/GenBank/DDBJ whole genome shotgun (WGS) entry which is preliminary data.</text>
</comment>
<dbReference type="InterPro" id="IPR029068">
    <property type="entry name" value="Glyas_Bleomycin-R_OHBP_Dase"/>
</dbReference>
<proteinExistence type="predicted"/>
<evidence type="ECO:0000313" key="2">
    <source>
        <dbReference type="EMBL" id="EPG73313.1"/>
    </source>
</evidence>
<keyword evidence="3" id="KW-1185">Reference proteome</keyword>
<dbReference type="EMBL" id="AKWZ02000010">
    <property type="protein sequence ID" value="EPG73313.1"/>
    <property type="molecule type" value="Genomic_DNA"/>
</dbReference>
<dbReference type="InterPro" id="IPR004360">
    <property type="entry name" value="Glyas_Fos-R_dOase_dom"/>
</dbReference>
<evidence type="ECO:0000313" key="3">
    <source>
        <dbReference type="Proteomes" id="UP000014540"/>
    </source>
</evidence>
<dbReference type="STRING" id="1193011.LEP1GSC058_2667"/>
<dbReference type="SUPFAM" id="SSF54593">
    <property type="entry name" value="Glyoxalase/Bleomycin resistance protein/Dihydroxybiphenyl dioxygenase"/>
    <property type="match status" value="1"/>
</dbReference>
<dbReference type="Proteomes" id="UP000014540">
    <property type="component" value="Unassembled WGS sequence"/>
</dbReference>